<proteinExistence type="predicted"/>
<dbReference type="Proteomes" id="UP000031623">
    <property type="component" value="Chromosome"/>
</dbReference>
<reference evidence="1 2" key="1">
    <citation type="journal article" date="2014" name="ISME J.">
        <title>Ecophysiology of Thioploca ingrica as revealed by the complete genome sequence supplemented with proteomic evidence.</title>
        <authorList>
            <person name="Kojima H."/>
            <person name="Ogura Y."/>
            <person name="Yamamoto N."/>
            <person name="Togashi T."/>
            <person name="Mori H."/>
            <person name="Watanabe T."/>
            <person name="Nemoto F."/>
            <person name="Kurokawa K."/>
            <person name="Hayashi T."/>
            <person name="Fukui M."/>
        </authorList>
    </citation>
    <scope>NUCLEOTIDE SEQUENCE [LARGE SCALE GENOMIC DNA]</scope>
</reference>
<sequence length="155" mass="18562">MELKREYEQDFHQWIEHHITLLRSGRFNEIDVEHLIEELESMAGRDRNELVSRLKILIAHLLKWQFQLQQLNEKWQEFDGRSWQRSIIEQRSQVADLLEDIPSLRHHLNESVNLAYPKAVNLAIDETKLPKSLFPKTCPYTVEQIVDKEFYPPSE</sequence>
<dbReference type="Pfam" id="PF01724">
    <property type="entry name" value="DUF29"/>
    <property type="match status" value="1"/>
</dbReference>
<dbReference type="OrthoDB" id="5768145at2"/>
<dbReference type="EMBL" id="AP014633">
    <property type="protein sequence ID" value="BAP54518.1"/>
    <property type="molecule type" value="Genomic_DNA"/>
</dbReference>
<dbReference type="Gene3D" id="1.20.1220.20">
    <property type="entry name" value="Uncharcterised protein PF01724"/>
    <property type="match status" value="1"/>
</dbReference>
<dbReference type="InterPro" id="IPR002636">
    <property type="entry name" value="DUF29"/>
</dbReference>
<name>A0A090AAK0_9GAMM</name>
<dbReference type="AlphaFoldDB" id="A0A090AAK0"/>
<dbReference type="HOGENOM" id="CLU_116670_0_2_6"/>
<gene>
    <name evidence="1" type="ORF">THII_0221</name>
</gene>
<evidence type="ECO:0000313" key="2">
    <source>
        <dbReference type="Proteomes" id="UP000031623"/>
    </source>
</evidence>
<keyword evidence="2" id="KW-1185">Reference proteome</keyword>
<organism evidence="1 2">
    <name type="scientific">Thioploca ingrica</name>
    <dbReference type="NCBI Taxonomy" id="40754"/>
    <lineage>
        <taxon>Bacteria</taxon>
        <taxon>Pseudomonadati</taxon>
        <taxon>Pseudomonadota</taxon>
        <taxon>Gammaproteobacteria</taxon>
        <taxon>Thiotrichales</taxon>
        <taxon>Thiotrichaceae</taxon>
        <taxon>Thioploca</taxon>
    </lineage>
</organism>
<dbReference type="PANTHER" id="PTHR34235">
    <property type="entry name" value="SLR1203 PROTEIN-RELATED"/>
    <property type="match status" value="1"/>
</dbReference>
<accession>A0A090AAK0</accession>
<protein>
    <recommendedName>
        <fullName evidence="3">DUF29 domain-containing protein</fullName>
    </recommendedName>
</protein>
<dbReference type="STRING" id="40754.THII_0221"/>
<evidence type="ECO:0000313" key="1">
    <source>
        <dbReference type="EMBL" id="BAP54518.1"/>
    </source>
</evidence>
<dbReference type="KEGG" id="tig:THII_0221"/>
<evidence type="ECO:0008006" key="3">
    <source>
        <dbReference type="Google" id="ProtNLM"/>
    </source>
</evidence>